<protein>
    <submittedName>
        <fullName evidence="1">Uncharacterized protein</fullName>
    </submittedName>
</protein>
<dbReference type="AlphaFoldDB" id="A0AA36DNQ7"/>
<evidence type="ECO:0000313" key="2">
    <source>
        <dbReference type="Proteomes" id="UP001176961"/>
    </source>
</evidence>
<evidence type="ECO:0000313" key="1">
    <source>
        <dbReference type="EMBL" id="CAJ0590450.1"/>
    </source>
</evidence>
<comment type="caution">
    <text evidence="1">The sequence shown here is derived from an EMBL/GenBank/DDBJ whole genome shotgun (WGS) entry which is preliminary data.</text>
</comment>
<name>A0AA36DNQ7_CYLNA</name>
<keyword evidence="2" id="KW-1185">Reference proteome</keyword>
<accession>A0AA36DNQ7</accession>
<gene>
    <name evidence="1" type="ORF">CYNAS_LOCUS2433</name>
</gene>
<organism evidence="1 2">
    <name type="scientific">Cylicocyclus nassatus</name>
    <name type="common">Nematode worm</name>
    <dbReference type="NCBI Taxonomy" id="53992"/>
    <lineage>
        <taxon>Eukaryota</taxon>
        <taxon>Metazoa</taxon>
        <taxon>Ecdysozoa</taxon>
        <taxon>Nematoda</taxon>
        <taxon>Chromadorea</taxon>
        <taxon>Rhabditida</taxon>
        <taxon>Rhabditina</taxon>
        <taxon>Rhabditomorpha</taxon>
        <taxon>Strongyloidea</taxon>
        <taxon>Strongylidae</taxon>
        <taxon>Cylicocyclus</taxon>
    </lineage>
</organism>
<reference evidence="1" key="1">
    <citation type="submission" date="2023-07" db="EMBL/GenBank/DDBJ databases">
        <authorList>
            <consortium name="CYATHOMIX"/>
        </authorList>
    </citation>
    <scope>NUCLEOTIDE SEQUENCE</scope>
    <source>
        <strain evidence="1">N/A</strain>
    </source>
</reference>
<dbReference type="EMBL" id="CATQJL010000001">
    <property type="protein sequence ID" value="CAJ0590450.1"/>
    <property type="molecule type" value="Genomic_DNA"/>
</dbReference>
<sequence>MKYCWLAEVAKIVQKYQGRLSGVEAFNYRVKNRGNAKPDMGQLLEGFRTQFEGKISAFVPMVINEFAVLPFGCSFTNGKVMEIDCLFLTENFFEFLVQLAQIGGKEVKPPSLIFLAPYLQRLLAE</sequence>
<proteinExistence type="predicted"/>
<dbReference type="Proteomes" id="UP001176961">
    <property type="component" value="Unassembled WGS sequence"/>
</dbReference>